<dbReference type="Proteomes" id="UP000010116">
    <property type="component" value="Unassembled WGS sequence"/>
</dbReference>
<dbReference type="HOGENOM" id="CLU_035304_0_0_6"/>
<evidence type="ECO:0000256" key="20">
    <source>
        <dbReference type="HAMAP-Rule" id="MF_00037"/>
    </source>
</evidence>
<dbReference type="SUPFAM" id="SSF56194">
    <property type="entry name" value="Uridine diphospho-N-Acetylenolpyruvylglucosamine reductase, MurB, C-terminal domain"/>
    <property type="match status" value="1"/>
</dbReference>
<evidence type="ECO:0000256" key="10">
    <source>
        <dbReference type="ARBA" id="ARBA00022630"/>
    </source>
</evidence>
<keyword evidence="15 20" id="KW-0560">Oxidoreductase</keyword>
<dbReference type="EMBL" id="JH611190">
    <property type="protein sequence ID" value="EJP72658.1"/>
    <property type="molecule type" value="Genomic_DNA"/>
</dbReference>
<evidence type="ECO:0000256" key="7">
    <source>
        <dbReference type="ARBA" id="ARBA00015188"/>
    </source>
</evidence>
<evidence type="ECO:0000256" key="17">
    <source>
        <dbReference type="ARBA" id="ARBA00023316"/>
    </source>
</evidence>
<evidence type="ECO:0000256" key="16">
    <source>
        <dbReference type="ARBA" id="ARBA00023306"/>
    </source>
</evidence>
<dbReference type="GO" id="GO:0005829">
    <property type="term" value="C:cytosol"/>
    <property type="evidence" value="ECO:0007669"/>
    <property type="project" value="TreeGrafter"/>
</dbReference>
<feature type="active site" description="Proton donor" evidence="20">
    <location>
        <position position="230"/>
    </location>
</feature>
<comment type="subcellular location">
    <subcellularLocation>
        <location evidence="3 20">Cytoplasm</location>
    </subcellularLocation>
</comment>
<dbReference type="InterPro" id="IPR006094">
    <property type="entry name" value="Oxid_FAD_bind_N"/>
</dbReference>
<dbReference type="GO" id="GO:0008360">
    <property type="term" value="P:regulation of cell shape"/>
    <property type="evidence" value="ECO:0007669"/>
    <property type="project" value="UniProtKB-KW"/>
</dbReference>
<protein>
    <recommendedName>
        <fullName evidence="7 20">UDP-N-acetylenolpyruvoylglucosamine reductase</fullName>
        <ecNumber evidence="6 20">1.3.1.98</ecNumber>
    </recommendedName>
    <alternativeName>
        <fullName evidence="18 20">UDP-N-acetylmuramate dehydrogenase</fullName>
    </alternativeName>
</protein>
<feature type="active site" evidence="20">
    <location>
        <position position="156"/>
    </location>
</feature>
<dbReference type="InterPro" id="IPR003170">
    <property type="entry name" value="MurB"/>
</dbReference>
<dbReference type="Pfam" id="PF01565">
    <property type="entry name" value="FAD_binding_4"/>
    <property type="match status" value="1"/>
</dbReference>
<keyword evidence="13 20" id="KW-0133">Cell shape</keyword>
<evidence type="ECO:0000256" key="9">
    <source>
        <dbReference type="ARBA" id="ARBA00022618"/>
    </source>
</evidence>
<dbReference type="HAMAP" id="MF_00037">
    <property type="entry name" value="MurB"/>
    <property type="match status" value="1"/>
</dbReference>
<evidence type="ECO:0000256" key="3">
    <source>
        <dbReference type="ARBA" id="ARBA00004496"/>
    </source>
</evidence>
<evidence type="ECO:0000256" key="2">
    <source>
        <dbReference type="ARBA" id="ARBA00003921"/>
    </source>
</evidence>
<dbReference type="PANTHER" id="PTHR21071:SF4">
    <property type="entry name" value="UDP-N-ACETYLENOLPYRUVOYLGLUCOSAMINE REDUCTASE"/>
    <property type="match status" value="1"/>
</dbReference>
<keyword evidence="17 20" id="KW-0961">Cell wall biogenesis/degradation</keyword>
<keyword evidence="8 20" id="KW-0963">Cytoplasm</keyword>
<comment type="cofactor">
    <cofactor evidence="1 20">
        <name>FAD</name>
        <dbReference type="ChEBI" id="CHEBI:57692"/>
    </cofactor>
</comment>
<keyword evidence="12 20" id="KW-0521">NADP</keyword>
<keyword evidence="14 20" id="KW-0573">Peptidoglycan synthesis</keyword>
<dbReference type="InterPro" id="IPR016167">
    <property type="entry name" value="FAD-bd_PCMH_sub1"/>
</dbReference>
<dbReference type="Gene3D" id="3.30.465.10">
    <property type="match status" value="1"/>
</dbReference>
<evidence type="ECO:0000313" key="23">
    <source>
        <dbReference type="EMBL" id="EJP72658.1"/>
    </source>
</evidence>
<dbReference type="NCBIfam" id="NF000755">
    <property type="entry name" value="PRK00046.1"/>
    <property type="match status" value="1"/>
</dbReference>
<dbReference type="NCBIfam" id="TIGR00179">
    <property type="entry name" value="murB"/>
    <property type="match status" value="1"/>
</dbReference>
<organism evidence="23 24">
    <name type="scientific">SAR86 cluster bacterium SAR86B</name>
    <dbReference type="NCBI Taxonomy" id="1123867"/>
    <lineage>
        <taxon>Bacteria</taxon>
        <taxon>Pseudomonadati</taxon>
        <taxon>Pseudomonadota</taxon>
        <taxon>Gammaproteobacteria</taxon>
        <taxon>SAR86 cluster</taxon>
    </lineage>
</organism>
<evidence type="ECO:0000256" key="8">
    <source>
        <dbReference type="ARBA" id="ARBA00022490"/>
    </source>
</evidence>
<dbReference type="InterPro" id="IPR011601">
    <property type="entry name" value="MurB_C"/>
</dbReference>
<keyword evidence="16 20" id="KW-0131">Cell cycle</keyword>
<keyword evidence="9 20" id="KW-0132">Cell division</keyword>
<dbReference type="GO" id="GO:0051301">
    <property type="term" value="P:cell division"/>
    <property type="evidence" value="ECO:0007669"/>
    <property type="project" value="UniProtKB-KW"/>
</dbReference>
<comment type="pathway">
    <text evidence="4 20">Cell wall biogenesis; peptidoglycan biosynthesis.</text>
</comment>
<dbReference type="PANTHER" id="PTHR21071">
    <property type="entry name" value="UDP-N-ACETYLENOLPYRUVOYLGLUCOSAMINE REDUCTASE"/>
    <property type="match status" value="1"/>
</dbReference>
<dbReference type="SUPFAM" id="SSF56176">
    <property type="entry name" value="FAD-binding/transporter-associated domain-like"/>
    <property type="match status" value="1"/>
</dbReference>
<evidence type="ECO:0000259" key="21">
    <source>
        <dbReference type="Pfam" id="PF01565"/>
    </source>
</evidence>
<comment type="catalytic activity">
    <reaction evidence="19 20">
        <text>UDP-N-acetyl-alpha-D-muramate + NADP(+) = UDP-N-acetyl-3-O-(1-carboxyvinyl)-alpha-D-glucosamine + NADPH + H(+)</text>
        <dbReference type="Rhea" id="RHEA:12248"/>
        <dbReference type="ChEBI" id="CHEBI:15378"/>
        <dbReference type="ChEBI" id="CHEBI:57783"/>
        <dbReference type="ChEBI" id="CHEBI:58349"/>
        <dbReference type="ChEBI" id="CHEBI:68483"/>
        <dbReference type="ChEBI" id="CHEBI:70757"/>
        <dbReference type="EC" id="1.3.1.98"/>
    </reaction>
</comment>
<evidence type="ECO:0000256" key="18">
    <source>
        <dbReference type="ARBA" id="ARBA00031026"/>
    </source>
</evidence>
<comment type="similarity">
    <text evidence="5 20">Belongs to the MurB family.</text>
</comment>
<evidence type="ECO:0000256" key="11">
    <source>
        <dbReference type="ARBA" id="ARBA00022827"/>
    </source>
</evidence>
<feature type="active site" evidence="20">
    <location>
        <position position="322"/>
    </location>
</feature>
<evidence type="ECO:0000256" key="5">
    <source>
        <dbReference type="ARBA" id="ARBA00010485"/>
    </source>
</evidence>
<sequence>MKINKDHQIINSLRISSHSKYNFLIENNNDCHELYDFIRLKRLPYIVIGEGTNIVAPEYFNGIVIQISLNNINNDKHLNVGASANWNELVEYTIKKNIYGFENLSLIPGSVGAAPVQNIGAYGVEISSLIKSVECFDLSNNSFITINGSDCNFKYRHSCFKDNPDLLILSVNFFNNLKKEFNLNYDSITSYINENNIDFNNLEHNEVAEIINTIRSSKLPDPNNIPNVGSFFKNPIIDNSRLSEFNNFISWPVTDNSSKLSAGQLIGSIKHLLPSYENVDLYEHHSLVMITNSKASYEEVLDFKNSISKTIFNNYSIHLDVEPTIIT</sequence>
<name>J5KBI2_9GAMM</name>
<keyword evidence="11 20" id="KW-0274">FAD</keyword>
<dbReference type="AlphaFoldDB" id="J5KBI2"/>
<dbReference type="Gene3D" id="3.30.43.10">
    <property type="entry name" value="Uridine Diphospho-n-acetylenolpyruvylglucosamine Reductase, domain 2"/>
    <property type="match status" value="1"/>
</dbReference>
<dbReference type="InterPro" id="IPR036318">
    <property type="entry name" value="FAD-bd_PCMH-like_sf"/>
</dbReference>
<evidence type="ECO:0000256" key="6">
    <source>
        <dbReference type="ARBA" id="ARBA00012518"/>
    </source>
</evidence>
<dbReference type="InterPro" id="IPR036635">
    <property type="entry name" value="MurB_C_sf"/>
</dbReference>
<dbReference type="GO" id="GO:0050660">
    <property type="term" value="F:flavin adenine dinucleotide binding"/>
    <property type="evidence" value="ECO:0007669"/>
    <property type="project" value="InterPro"/>
</dbReference>
<gene>
    <name evidence="20 23" type="primary">murB</name>
    <name evidence="23" type="ORF">NT02SARS_1119</name>
</gene>
<proteinExistence type="inferred from homology"/>
<comment type="function">
    <text evidence="2 20">Cell wall formation.</text>
</comment>
<reference evidence="23 24" key="1">
    <citation type="journal article" date="2012" name="ISME J.">
        <title>Genomic insights to SAR86, an abundant and uncultivated marine bacterial lineage.</title>
        <authorList>
            <person name="Dupont C.L."/>
            <person name="Rusch D.B."/>
            <person name="Yooseph S."/>
            <person name="Lombardo M.J."/>
            <person name="Richter R.A."/>
            <person name="Valas R."/>
            <person name="Novotny M."/>
            <person name="Yee-Greenbaum J."/>
            <person name="Selengut J.D."/>
            <person name="Haft D.H."/>
            <person name="Halpern A.L."/>
            <person name="Lasken R.S."/>
            <person name="Nealson K."/>
            <person name="Friedman R."/>
            <person name="Venter J.C."/>
        </authorList>
    </citation>
    <scope>NUCLEOTIDE SEQUENCE [LARGE SCALE GENOMIC DNA]</scope>
</reference>
<evidence type="ECO:0000256" key="4">
    <source>
        <dbReference type="ARBA" id="ARBA00004752"/>
    </source>
</evidence>
<dbReference type="GO" id="GO:0009252">
    <property type="term" value="P:peptidoglycan biosynthetic process"/>
    <property type="evidence" value="ECO:0007669"/>
    <property type="project" value="UniProtKB-UniRule"/>
</dbReference>
<evidence type="ECO:0000256" key="19">
    <source>
        <dbReference type="ARBA" id="ARBA00048914"/>
    </source>
</evidence>
<evidence type="ECO:0000256" key="14">
    <source>
        <dbReference type="ARBA" id="ARBA00022984"/>
    </source>
</evidence>
<feature type="domain" description="FAD linked oxidase N-terminal" evidence="21">
    <location>
        <begin position="25"/>
        <end position="137"/>
    </location>
</feature>
<accession>J5KBI2</accession>
<evidence type="ECO:0000256" key="15">
    <source>
        <dbReference type="ARBA" id="ARBA00023002"/>
    </source>
</evidence>
<evidence type="ECO:0000256" key="13">
    <source>
        <dbReference type="ARBA" id="ARBA00022960"/>
    </source>
</evidence>
<keyword evidence="10 20" id="KW-0285">Flavoprotein</keyword>
<evidence type="ECO:0000313" key="24">
    <source>
        <dbReference type="Proteomes" id="UP000010116"/>
    </source>
</evidence>
<evidence type="ECO:0000256" key="12">
    <source>
        <dbReference type="ARBA" id="ARBA00022857"/>
    </source>
</evidence>
<dbReference type="Gene3D" id="3.90.78.10">
    <property type="entry name" value="UDP-N-acetylenolpyruvoylglucosamine reductase, C-terminal domain"/>
    <property type="match status" value="1"/>
</dbReference>
<dbReference type="InterPro" id="IPR016169">
    <property type="entry name" value="FAD-bd_PCMH_sub2"/>
</dbReference>
<feature type="domain" description="UDP-N-acetylenolpyruvoylglucosamine reductase C-terminal" evidence="22">
    <location>
        <begin position="207"/>
        <end position="326"/>
    </location>
</feature>
<dbReference type="GO" id="GO:0071555">
    <property type="term" value="P:cell wall organization"/>
    <property type="evidence" value="ECO:0007669"/>
    <property type="project" value="UniProtKB-KW"/>
</dbReference>
<dbReference type="EC" id="1.3.1.98" evidence="6 20"/>
<evidence type="ECO:0000259" key="22">
    <source>
        <dbReference type="Pfam" id="PF02873"/>
    </source>
</evidence>
<dbReference type="Pfam" id="PF02873">
    <property type="entry name" value="MurB_C"/>
    <property type="match status" value="1"/>
</dbReference>
<evidence type="ECO:0000256" key="1">
    <source>
        <dbReference type="ARBA" id="ARBA00001974"/>
    </source>
</evidence>
<dbReference type="UniPathway" id="UPA00219"/>
<dbReference type="GO" id="GO:0008762">
    <property type="term" value="F:UDP-N-acetylmuramate dehydrogenase activity"/>
    <property type="evidence" value="ECO:0007669"/>
    <property type="project" value="UniProtKB-UniRule"/>
</dbReference>